<name>A0ABT2JTQ1_9ACTN</name>
<organism evidence="1 2">
    <name type="scientific">Streptomyces gossypii</name>
    <dbReference type="NCBI Taxonomy" id="2883101"/>
    <lineage>
        <taxon>Bacteria</taxon>
        <taxon>Bacillati</taxon>
        <taxon>Actinomycetota</taxon>
        <taxon>Actinomycetes</taxon>
        <taxon>Kitasatosporales</taxon>
        <taxon>Streptomycetaceae</taxon>
        <taxon>Streptomyces</taxon>
    </lineage>
</organism>
<accession>A0ABT2JTQ1</accession>
<dbReference type="EMBL" id="JAJAGO010000006">
    <property type="protein sequence ID" value="MCT2591268.1"/>
    <property type="molecule type" value="Genomic_DNA"/>
</dbReference>
<protein>
    <submittedName>
        <fullName evidence="1">Uncharacterized protein</fullName>
    </submittedName>
</protein>
<gene>
    <name evidence="1" type="ORF">LHJ74_15365</name>
</gene>
<dbReference type="Proteomes" id="UP001156389">
    <property type="component" value="Unassembled WGS sequence"/>
</dbReference>
<evidence type="ECO:0000313" key="1">
    <source>
        <dbReference type="EMBL" id="MCT2591268.1"/>
    </source>
</evidence>
<comment type="caution">
    <text evidence="1">The sequence shown here is derived from an EMBL/GenBank/DDBJ whole genome shotgun (WGS) entry which is preliminary data.</text>
</comment>
<dbReference type="RefSeq" id="WP_260218588.1">
    <property type="nucleotide sequence ID" value="NZ_JAJAGO010000006.1"/>
</dbReference>
<reference evidence="1 2" key="1">
    <citation type="submission" date="2021-10" db="EMBL/GenBank/DDBJ databases">
        <title>Streptomyces gossypii sp. nov., isolated from soil collected from cotton field.</title>
        <authorList>
            <person name="Ge X."/>
            <person name="Chen X."/>
            <person name="Liu W."/>
        </authorList>
    </citation>
    <scope>NUCLEOTIDE SEQUENCE [LARGE SCALE GENOMIC DNA]</scope>
    <source>
        <strain evidence="1 2">N2-109</strain>
    </source>
</reference>
<proteinExistence type="predicted"/>
<sequence>MSSTWALLVEETRGSRERFWASRVLGQVEGTREEAMTVLRAEALQFKPKHPKSVLRRRLFQDADGFLMLLEGATQDFHCRFTLSELVYDTDAPPSHA</sequence>
<evidence type="ECO:0000313" key="2">
    <source>
        <dbReference type="Proteomes" id="UP001156389"/>
    </source>
</evidence>
<keyword evidence="2" id="KW-1185">Reference proteome</keyword>